<dbReference type="InterPro" id="IPR011051">
    <property type="entry name" value="RmlC_Cupin_sf"/>
</dbReference>
<dbReference type="Proteomes" id="UP000249769">
    <property type="component" value="Unassembled WGS sequence"/>
</dbReference>
<dbReference type="Pfam" id="PF07883">
    <property type="entry name" value="Cupin_2"/>
    <property type="match status" value="1"/>
</dbReference>
<dbReference type="Gene3D" id="2.60.120.10">
    <property type="entry name" value="Jelly Rolls"/>
    <property type="match status" value="1"/>
</dbReference>
<reference evidence="2 3" key="1">
    <citation type="submission" date="2017-08" db="EMBL/GenBank/DDBJ databases">
        <title>Infants hospitalized years apart are colonized by the same room-sourced microbial strains.</title>
        <authorList>
            <person name="Brooks B."/>
            <person name="Olm M.R."/>
            <person name="Firek B.A."/>
            <person name="Baker R."/>
            <person name="Thomas B.C."/>
            <person name="Morowitz M.J."/>
            <person name="Banfield J.F."/>
        </authorList>
    </citation>
    <scope>NUCLEOTIDE SEQUENCE [LARGE SCALE GENOMIC DNA]</scope>
    <source>
        <strain evidence="2">S2_009_000_R2_73</strain>
    </source>
</reference>
<evidence type="ECO:0000313" key="2">
    <source>
        <dbReference type="EMBL" id="PZP49819.1"/>
    </source>
</evidence>
<evidence type="ECO:0000259" key="1">
    <source>
        <dbReference type="Pfam" id="PF07883"/>
    </source>
</evidence>
<gene>
    <name evidence="2" type="ORF">DI595_12715</name>
</gene>
<name>A0A2W5H7N9_9HYPH</name>
<sequence>MFYTTDEIGRGPRLHKHLYDEVFIVRQGRALFTVGEQQFEAREGQIVFGPANLPHKYINMGPGRLEMTDIHVTDEFAQEDLE</sequence>
<proteinExistence type="predicted"/>
<evidence type="ECO:0000313" key="3">
    <source>
        <dbReference type="Proteomes" id="UP000249769"/>
    </source>
</evidence>
<comment type="caution">
    <text evidence="2">The sequence shown here is derived from an EMBL/GenBank/DDBJ whole genome shotgun (WGS) entry which is preliminary data.</text>
</comment>
<dbReference type="AlphaFoldDB" id="A0A2W5H7N9"/>
<dbReference type="InterPro" id="IPR014710">
    <property type="entry name" value="RmlC-like_jellyroll"/>
</dbReference>
<dbReference type="InterPro" id="IPR013096">
    <property type="entry name" value="Cupin_2"/>
</dbReference>
<dbReference type="SUPFAM" id="SSF51182">
    <property type="entry name" value="RmlC-like cupins"/>
    <property type="match status" value="1"/>
</dbReference>
<dbReference type="EMBL" id="QFOL01000141">
    <property type="protein sequence ID" value="PZP49819.1"/>
    <property type="molecule type" value="Genomic_DNA"/>
</dbReference>
<feature type="domain" description="Cupin type-2" evidence="1">
    <location>
        <begin position="8"/>
        <end position="70"/>
    </location>
</feature>
<organism evidence="2 3">
    <name type="scientific">Agrobacterium fabrum</name>
    <dbReference type="NCBI Taxonomy" id="1176649"/>
    <lineage>
        <taxon>Bacteria</taxon>
        <taxon>Pseudomonadati</taxon>
        <taxon>Pseudomonadota</taxon>
        <taxon>Alphaproteobacteria</taxon>
        <taxon>Hyphomicrobiales</taxon>
        <taxon>Rhizobiaceae</taxon>
        <taxon>Rhizobium/Agrobacterium group</taxon>
        <taxon>Agrobacterium</taxon>
        <taxon>Agrobacterium tumefaciens complex</taxon>
    </lineage>
</organism>
<accession>A0A2W5H7N9</accession>
<protein>
    <submittedName>
        <fullName evidence="2">Cupin domain-containing protein</fullName>
    </submittedName>
</protein>